<gene>
    <name evidence="1" type="ORF">GCM10022380_41690</name>
</gene>
<evidence type="ECO:0000313" key="1">
    <source>
        <dbReference type="EMBL" id="GAA3818617.1"/>
    </source>
</evidence>
<name>A0ABP7IHF6_9PSEU</name>
<comment type="caution">
    <text evidence="1">The sequence shown here is derived from an EMBL/GenBank/DDBJ whole genome shotgun (WGS) entry which is preliminary data.</text>
</comment>
<protein>
    <submittedName>
        <fullName evidence="1">Uncharacterized protein</fullName>
    </submittedName>
</protein>
<proteinExistence type="predicted"/>
<keyword evidence="2" id="KW-1185">Reference proteome</keyword>
<sequence length="86" mass="8331">MSSSAGSDSGGMSPAGAGSAWVAGGVDGSGVVVDVTGALTCTTGLAEDARGWCWTVKISMVTAPNTAAGSTTLPAVLLLMTTQTRP</sequence>
<evidence type="ECO:0000313" key="2">
    <source>
        <dbReference type="Proteomes" id="UP001501624"/>
    </source>
</evidence>
<organism evidence="1 2">
    <name type="scientific">Amycolatopsis tucumanensis</name>
    <dbReference type="NCBI Taxonomy" id="401106"/>
    <lineage>
        <taxon>Bacteria</taxon>
        <taxon>Bacillati</taxon>
        <taxon>Actinomycetota</taxon>
        <taxon>Actinomycetes</taxon>
        <taxon>Pseudonocardiales</taxon>
        <taxon>Pseudonocardiaceae</taxon>
        <taxon>Amycolatopsis</taxon>
    </lineage>
</organism>
<dbReference type="Proteomes" id="UP001501624">
    <property type="component" value="Unassembled WGS sequence"/>
</dbReference>
<dbReference type="EMBL" id="BAABCM010000005">
    <property type="protein sequence ID" value="GAA3818617.1"/>
    <property type="molecule type" value="Genomic_DNA"/>
</dbReference>
<accession>A0ABP7IHF6</accession>
<reference evidence="2" key="1">
    <citation type="journal article" date="2019" name="Int. J. Syst. Evol. Microbiol.">
        <title>The Global Catalogue of Microorganisms (GCM) 10K type strain sequencing project: providing services to taxonomists for standard genome sequencing and annotation.</title>
        <authorList>
            <consortium name="The Broad Institute Genomics Platform"/>
            <consortium name="The Broad Institute Genome Sequencing Center for Infectious Disease"/>
            <person name="Wu L."/>
            <person name="Ma J."/>
        </authorList>
    </citation>
    <scope>NUCLEOTIDE SEQUENCE [LARGE SCALE GENOMIC DNA]</scope>
    <source>
        <strain evidence="2">JCM 17017</strain>
    </source>
</reference>